<dbReference type="InParanoid" id="A0A0C2ZJK1"/>
<organism evidence="2 3">
    <name type="scientific">Scleroderma citrinum Foug A</name>
    <dbReference type="NCBI Taxonomy" id="1036808"/>
    <lineage>
        <taxon>Eukaryota</taxon>
        <taxon>Fungi</taxon>
        <taxon>Dikarya</taxon>
        <taxon>Basidiomycota</taxon>
        <taxon>Agaricomycotina</taxon>
        <taxon>Agaricomycetes</taxon>
        <taxon>Agaricomycetidae</taxon>
        <taxon>Boletales</taxon>
        <taxon>Sclerodermatineae</taxon>
        <taxon>Sclerodermataceae</taxon>
        <taxon>Scleroderma</taxon>
    </lineage>
</organism>
<evidence type="ECO:0000313" key="2">
    <source>
        <dbReference type="EMBL" id="KIM61768.1"/>
    </source>
</evidence>
<evidence type="ECO:0000256" key="1">
    <source>
        <dbReference type="SAM" id="MobiDB-lite"/>
    </source>
</evidence>
<name>A0A0C2ZJK1_9AGAM</name>
<protein>
    <submittedName>
        <fullName evidence="2">Uncharacterized protein</fullName>
    </submittedName>
</protein>
<feature type="region of interest" description="Disordered" evidence="1">
    <location>
        <begin position="68"/>
        <end position="88"/>
    </location>
</feature>
<sequence length="105" mass="11112">MSSPSSGLPVTQQYSHPTVSQTNLSPSPDFLLKSLTHPCSLRPFWPIPVQLRTSCPCPQIIAGLSGLSGQPQSNSGLSSQPLTSSGSSACDLQLHLKTPDLLHHP</sequence>
<feature type="compositionally biased region" description="Polar residues" evidence="1">
    <location>
        <begin position="1"/>
        <end position="26"/>
    </location>
</feature>
<dbReference type="AlphaFoldDB" id="A0A0C2ZJK1"/>
<evidence type="ECO:0000313" key="3">
    <source>
        <dbReference type="Proteomes" id="UP000053989"/>
    </source>
</evidence>
<dbReference type="EMBL" id="KN822048">
    <property type="protein sequence ID" value="KIM61768.1"/>
    <property type="molecule type" value="Genomic_DNA"/>
</dbReference>
<gene>
    <name evidence="2" type="ORF">SCLCIDRAFT_25575</name>
</gene>
<reference evidence="3" key="2">
    <citation type="submission" date="2015-01" db="EMBL/GenBank/DDBJ databases">
        <title>Evolutionary Origins and Diversification of the Mycorrhizal Mutualists.</title>
        <authorList>
            <consortium name="DOE Joint Genome Institute"/>
            <consortium name="Mycorrhizal Genomics Consortium"/>
            <person name="Kohler A."/>
            <person name="Kuo A."/>
            <person name="Nagy L.G."/>
            <person name="Floudas D."/>
            <person name="Copeland A."/>
            <person name="Barry K.W."/>
            <person name="Cichocki N."/>
            <person name="Veneault-Fourrey C."/>
            <person name="LaButti K."/>
            <person name="Lindquist E.A."/>
            <person name="Lipzen A."/>
            <person name="Lundell T."/>
            <person name="Morin E."/>
            <person name="Murat C."/>
            <person name="Riley R."/>
            <person name="Ohm R."/>
            <person name="Sun H."/>
            <person name="Tunlid A."/>
            <person name="Henrissat B."/>
            <person name="Grigoriev I.V."/>
            <person name="Hibbett D.S."/>
            <person name="Martin F."/>
        </authorList>
    </citation>
    <scope>NUCLEOTIDE SEQUENCE [LARGE SCALE GENOMIC DNA]</scope>
    <source>
        <strain evidence="3">Foug A</strain>
    </source>
</reference>
<reference evidence="2 3" key="1">
    <citation type="submission" date="2014-04" db="EMBL/GenBank/DDBJ databases">
        <authorList>
            <consortium name="DOE Joint Genome Institute"/>
            <person name="Kuo A."/>
            <person name="Kohler A."/>
            <person name="Nagy L.G."/>
            <person name="Floudas D."/>
            <person name="Copeland A."/>
            <person name="Barry K.W."/>
            <person name="Cichocki N."/>
            <person name="Veneault-Fourrey C."/>
            <person name="LaButti K."/>
            <person name="Lindquist E.A."/>
            <person name="Lipzen A."/>
            <person name="Lundell T."/>
            <person name="Morin E."/>
            <person name="Murat C."/>
            <person name="Sun H."/>
            <person name="Tunlid A."/>
            <person name="Henrissat B."/>
            <person name="Grigoriev I.V."/>
            <person name="Hibbett D.S."/>
            <person name="Martin F."/>
            <person name="Nordberg H.P."/>
            <person name="Cantor M.N."/>
            <person name="Hua S.X."/>
        </authorList>
    </citation>
    <scope>NUCLEOTIDE SEQUENCE [LARGE SCALE GENOMIC DNA]</scope>
    <source>
        <strain evidence="2 3">Foug A</strain>
    </source>
</reference>
<keyword evidence="3" id="KW-1185">Reference proteome</keyword>
<feature type="compositionally biased region" description="Low complexity" evidence="1">
    <location>
        <begin position="73"/>
        <end position="88"/>
    </location>
</feature>
<feature type="region of interest" description="Disordered" evidence="1">
    <location>
        <begin position="1"/>
        <end position="27"/>
    </location>
</feature>
<dbReference type="Proteomes" id="UP000053989">
    <property type="component" value="Unassembled WGS sequence"/>
</dbReference>
<proteinExistence type="predicted"/>
<accession>A0A0C2ZJK1</accession>
<dbReference type="HOGENOM" id="CLU_2238211_0_0_1"/>